<name>A0ABQ5D6D4_9ASTR</name>
<feature type="compositionally biased region" description="Basic and acidic residues" evidence="2">
    <location>
        <begin position="555"/>
        <end position="585"/>
    </location>
</feature>
<feature type="coiled-coil region" evidence="1">
    <location>
        <begin position="106"/>
        <end position="161"/>
    </location>
</feature>
<feature type="region of interest" description="Disordered" evidence="2">
    <location>
        <begin position="885"/>
        <end position="912"/>
    </location>
</feature>
<dbReference type="InterPro" id="IPR022092">
    <property type="entry name" value="TMF_DNA-bd"/>
</dbReference>
<protein>
    <submittedName>
        <fullName evidence="3">Golgin candidate 5</fullName>
    </submittedName>
</protein>
<dbReference type="Proteomes" id="UP001151760">
    <property type="component" value="Unassembled WGS sequence"/>
</dbReference>
<sequence>MLNNFWLDTCEFILGWVDNIQGVCGALDEAVNVSGPSGDLDGTPTIPDGRDTTKTVETNLVYALTRERDTLRREQNKRSDATALLKEKDEIITQVMAEGEELSKKQAVQESTIRKLRAQIREIEEEKKGMINKLQIEENKVESLKRDKAATEKLLQEITDKKDAELATQKEHYMNALTAAKEAKARADSRANDEARTELESHLKEVEERETVLVQTLQELRKTLSRKEQQAVYREDMLRKVIEDLQRRYQESERKCEELVIQVPESTRPRWFYSEPGEMAPESSRVVVMPKFDMHTYTFTTTPGVEGCDHRILHSDGSASSFYSEPGEMAPESSRVVVMPKFDMHTYTFTLTSKELKDVITEYCILMDLHPRLPPSGLTMDKLPSRYIGIYIEQLEQGGLHISFLVFFLAVIKHFKQGHWFSFENKTGGRTKKCFKEITSSLKGWKKKFFLIDRIAVSDAMPWRYSDTDVQEDFPNNYNEKHAERLATPILRYAIKDSEGQVISMDDFLQLSEWNGTIVSKTKEHIPENQRPQPHVTLPLTEGEPILEKSPAQKAVEKPNSKIAAAREEKDKQSLEKAQTKHTGEESSVAPRKKRARKNQEAVNSGSDRTISITPLHHASPKPVDEIMTSAPRATTGIIAGESQTANLEKEVVDLSENTRILTPPVIFVVRHAPHVQPDPSPERVGLSDEGGSSAEHQFILEWGLQDYLWISSFRACKEMITHLATPAEGEYLGSLSNMDDHVDLLHRSDFQLEELNRLRNDLQMVMQTNDGLCKQLSLLDSVYSPSEDKERELADQLKEMEKERDDWRRTSSELSQTDSRVHFGGKTEEEIAAVLSKTRNLDIKGSKVWKDKHHEIFTKQYSYIQKVVESYRLPLDALLQVSPDPPTAEISPEPSAKVNTRNVATQVPPNA</sequence>
<dbReference type="Pfam" id="PF12329">
    <property type="entry name" value="TMF_DNA_bd"/>
    <property type="match status" value="1"/>
</dbReference>
<feature type="compositionally biased region" description="Polar residues" evidence="2">
    <location>
        <begin position="898"/>
        <end position="912"/>
    </location>
</feature>
<accession>A0ABQ5D6D4</accession>
<keyword evidence="4" id="KW-1185">Reference proteome</keyword>
<dbReference type="PANTHER" id="PTHR47347">
    <property type="entry name" value="GOLGIN CANDIDATE 5"/>
    <property type="match status" value="1"/>
</dbReference>
<organism evidence="3 4">
    <name type="scientific">Tanacetum coccineum</name>
    <dbReference type="NCBI Taxonomy" id="301880"/>
    <lineage>
        <taxon>Eukaryota</taxon>
        <taxon>Viridiplantae</taxon>
        <taxon>Streptophyta</taxon>
        <taxon>Embryophyta</taxon>
        <taxon>Tracheophyta</taxon>
        <taxon>Spermatophyta</taxon>
        <taxon>Magnoliopsida</taxon>
        <taxon>eudicotyledons</taxon>
        <taxon>Gunneridae</taxon>
        <taxon>Pentapetalae</taxon>
        <taxon>asterids</taxon>
        <taxon>campanulids</taxon>
        <taxon>Asterales</taxon>
        <taxon>Asteraceae</taxon>
        <taxon>Asteroideae</taxon>
        <taxon>Anthemideae</taxon>
        <taxon>Anthemidinae</taxon>
        <taxon>Tanacetum</taxon>
    </lineage>
</organism>
<evidence type="ECO:0000313" key="4">
    <source>
        <dbReference type="Proteomes" id="UP001151760"/>
    </source>
</evidence>
<reference evidence="3" key="2">
    <citation type="submission" date="2022-01" db="EMBL/GenBank/DDBJ databases">
        <authorList>
            <person name="Yamashiro T."/>
            <person name="Shiraishi A."/>
            <person name="Satake H."/>
            <person name="Nakayama K."/>
        </authorList>
    </citation>
    <scope>NUCLEOTIDE SEQUENCE</scope>
</reference>
<feature type="region of interest" description="Disordered" evidence="2">
    <location>
        <begin position="547"/>
        <end position="624"/>
    </location>
</feature>
<evidence type="ECO:0000313" key="3">
    <source>
        <dbReference type="EMBL" id="GJT32669.1"/>
    </source>
</evidence>
<gene>
    <name evidence="3" type="ORF">Tco_0923088</name>
</gene>
<evidence type="ECO:0000256" key="2">
    <source>
        <dbReference type="SAM" id="MobiDB-lite"/>
    </source>
</evidence>
<dbReference type="PANTHER" id="PTHR47347:SF2">
    <property type="entry name" value="GOLGIN CANDIDATE 5"/>
    <property type="match status" value="1"/>
</dbReference>
<reference evidence="3" key="1">
    <citation type="journal article" date="2022" name="Int. J. Mol. Sci.">
        <title>Draft Genome of Tanacetum Coccineum: Genomic Comparison of Closely Related Tanacetum-Family Plants.</title>
        <authorList>
            <person name="Yamashiro T."/>
            <person name="Shiraishi A."/>
            <person name="Nakayama K."/>
            <person name="Satake H."/>
        </authorList>
    </citation>
    <scope>NUCLEOTIDE SEQUENCE</scope>
</reference>
<evidence type="ECO:0000256" key="1">
    <source>
        <dbReference type="SAM" id="Coils"/>
    </source>
</evidence>
<proteinExistence type="predicted"/>
<feature type="coiled-coil region" evidence="1">
    <location>
        <begin position="787"/>
        <end position="818"/>
    </location>
</feature>
<feature type="compositionally biased region" description="Polar residues" evidence="2">
    <location>
        <begin position="601"/>
        <end position="613"/>
    </location>
</feature>
<keyword evidence="1" id="KW-0175">Coiled coil</keyword>
<comment type="caution">
    <text evidence="3">The sequence shown here is derived from an EMBL/GenBank/DDBJ whole genome shotgun (WGS) entry which is preliminary data.</text>
</comment>
<dbReference type="EMBL" id="BQNB010014811">
    <property type="protein sequence ID" value="GJT32669.1"/>
    <property type="molecule type" value="Genomic_DNA"/>
</dbReference>
<feature type="coiled-coil region" evidence="1">
    <location>
        <begin position="192"/>
        <end position="262"/>
    </location>
</feature>